<sequence length="57" mass="6505">MELEKVRHHCDLSYPITAQVMAIHGALPTQVGFLKCLYKLHSRITHQSPPPTIFFTT</sequence>
<organism evidence="1 2">
    <name type="scientific">Aquarana catesbeiana</name>
    <name type="common">American bullfrog</name>
    <name type="synonym">Rana catesbeiana</name>
    <dbReference type="NCBI Taxonomy" id="8400"/>
    <lineage>
        <taxon>Eukaryota</taxon>
        <taxon>Metazoa</taxon>
        <taxon>Chordata</taxon>
        <taxon>Craniata</taxon>
        <taxon>Vertebrata</taxon>
        <taxon>Euteleostomi</taxon>
        <taxon>Amphibia</taxon>
        <taxon>Batrachia</taxon>
        <taxon>Anura</taxon>
        <taxon>Neobatrachia</taxon>
        <taxon>Ranoidea</taxon>
        <taxon>Ranidae</taxon>
        <taxon>Aquarana</taxon>
    </lineage>
</organism>
<dbReference type="Proteomes" id="UP000228934">
    <property type="component" value="Unassembled WGS sequence"/>
</dbReference>
<protein>
    <submittedName>
        <fullName evidence="1">Uncharacterized protein</fullName>
    </submittedName>
</protein>
<proteinExistence type="predicted"/>
<keyword evidence="2" id="KW-1185">Reference proteome</keyword>
<dbReference type="AlphaFoldDB" id="A0A2G9S6L9"/>
<accession>A0A2G9S6L9</accession>
<evidence type="ECO:0000313" key="1">
    <source>
        <dbReference type="EMBL" id="PIO35839.1"/>
    </source>
</evidence>
<evidence type="ECO:0000313" key="2">
    <source>
        <dbReference type="Proteomes" id="UP000228934"/>
    </source>
</evidence>
<gene>
    <name evidence="1" type="ORF">AB205_0120370</name>
</gene>
<reference evidence="2" key="1">
    <citation type="journal article" date="2017" name="Nat. Commun.">
        <title>The North American bullfrog draft genome provides insight into hormonal regulation of long noncoding RNA.</title>
        <authorList>
            <person name="Hammond S.A."/>
            <person name="Warren R.L."/>
            <person name="Vandervalk B.P."/>
            <person name="Kucuk E."/>
            <person name="Khan H."/>
            <person name="Gibb E.A."/>
            <person name="Pandoh P."/>
            <person name="Kirk H."/>
            <person name="Zhao Y."/>
            <person name="Jones M."/>
            <person name="Mungall A.J."/>
            <person name="Coope R."/>
            <person name="Pleasance S."/>
            <person name="Moore R.A."/>
            <person name="Holt R.A."/>
            <person name="Round J.M."/>
            <person name="Ohora S."/>
            <person name="Walle B.V."/>
            <person name="Veldhoen N."/>
            <person name="Helbing C.C."/>
            <person name="Birol I."/>
        </authorList>
    </citation>
    <scope>NUCLEOTIDE SEQUENCE [LARGE SCALE GENOMIC DNA]</scope>
</reference>
<dbReference type="EMBL" id="KV927018">
    <property type="protein sequence ID" value="PIO35839.1"/>
    <property type="molecule type" value="Genomic_DNA"/>
</dbReference>
<name>A0A2G9S6L9_AQUCT</name>